<accession>A0AAW1Q4V1</accession>
<dbReference type="Proteomes" id="UP001438707">
    <property type="component" value="Unassembled WGS sequence"/>
</dbReference>
<feature type="compositionally biased region" description="Polar residues" evidence="1">
    <location>
        <begin position="1"/>
        <end position="13"/>
    </location>
</feature>
<dbReference type="AlphaFoldDB" id="A0AAW1Q4V1"/>
<evidence type="ECO:0000313" key="3">
    <source>
        <dbReference type="Proteomes" id="UP001438707"/>
    </source>
</evidence>
<proteinExistence type="predicted"/>
<name>A0AAW1Q4V1_9CHLO</name>
<organism evidence="2 3">
    <name type="scientific">Apatococcus lobatus</name>
    <dbReference type="NCBI Taxonomy" id="904363"/>
    <lineage>
        <taxon>Eukaryota</taxon>
        <taxon>Viridiplantae</taxon>
        <taxon>Chlorophyta</taxon>
        <taxon>core chlorophytes</taxon>
        <taxon>Trebouxiophyceae</taxon>
        <taxon>Chlorellales</taxon>
        <taxon>Chlorellaceae</taxon>
        <taxon>Apatococcus</taxon>
    </lineage>
</organism>
<evidence type="ECO:0000256" key="1">
    <source>
        <dbReference type="SAM" id="MobiDB-lite"/>
    </source>
</evidence>
<gene>
    <name evidence="2" type="ORF">WJX74_004067</name>
</gene>
<sequence length="412" mass="45005">MTSAQLQASNGVSRNDVRQKSSHRLGWATSLLARQTWLGLKVLGRGKRKLAVGKAPQVPSIKEEAAEKPGLPANGPLQVAVSTVPSASASAPDRAEEEARAVALGSAERQLRAKIWDQRCKLAETQQQLCQAQARRYDTRCCLEEVCQELAGSRISQQAAADTADRLRQTLSEQQACHQPATSLLASENAGLQNSFAQLCHERALEQQQQCSVVALAVGLQQQAEQNAADAAEARTLCAQQQHAIEYMQQQQASADMMQQERENQVMSLVASRNRLAGLVVDAADHFVMVSATSDHNKANKQTDWRQALLEHEQQDCILAQQHYGPLSLSFLQHLQLDVSSIASTMSLSAALDPEQLDAHLYQQIGQALRSKLEENAELAHRETASPSTIIRNEALGPVLQNYSSILAPTMQ</sequence>
<keyword evidence="3" id="KW-1185">Reference proteome</keyword>
<dbReference type="EMBL" id="JALJOS010000083">
    <property type="protein sequence ID" value="KAK9816257.1"/>
    <property type="molecule type" value="Genomic_DNA"/>
</dbReference>
<comment type="caution">
    <text evidence="2">The sequence shown here is derived from an EMBL/GenBank/DDBJ whole genome shotgun (WGS) entry which is preliminary data.</text>
</comment>
<protein>
    <submittedName>
        <fullName evidence="2">Uncharacterized protein</fullName>
    </submittedName>
</protein>
<evidence type="ECO:0000313" key="2">
    <source>
        <dbReference type="EMBL" id="KAK9816257.1"/>
    </source>
</evidence>
<reference evidence="2 3" key="1">
    <citation type="journal article" date="2024" name="Nat. Commun.">
        <title>Phylogenomics reveals the evolutionary origins of lichenization in chlorophyte algae.</title>
        <authorList>
            <person name="Puginier C."/>
            <person name="Libourel C."/>
            <person name="Otte J."/>
            <person name="Skaloud P."/>
            <person name="Haon M."/>
            <person name="Grisel S."/>
            <person name="Petersen M."/>
            <person name="Berrin J.G."/>
            <person name="Delaux P.M."/>
            <person name="Dal Grande F."/>
            <person name="Keller J."/>
        </authorList>
    </citation>
    <scope>NUCLEOTIDE SEQUENCE [LARGE SCALE GENOMIC DNA]</scope>
    <source>
        <strain evidence="2 3">SAG 2145</strain>
    </source>
</reference>
<feature type="region of interest" description="Disordered" evidence="1">
    <location>
        <begin position="1"/>
        <end position="20"/>
    </location>
</feature>